<feature type="transmembrane region" description="Helical" evidence="1">
    <location>
        <begin position="205"/>
        <end position="228"/>
    </location>
</feature>
<feature type="transmembrane region" description="Helical" evidence="1">
    <location>
        <begin position="179"/>
        <end position="199"/>
    </location>
</feature>
<dbReference type="AlphaFoldDB" id="A0A8D8C3L3"/>
<keyword evidence="1" id="KW-0472">Membrane</keyword>
<proteinExistence type="predicted"/>
<evidence type="ECO:0000256" key="1">
    <source>
        <dbReference type="SAM" id="Phobius"/>
    </source>
</evidence>
<organism evidence="2">
    <name type="scientific">Culex pipiens</name>
    <name type="common">House mosquito</name>
    <dbReference type="NCBI Taxonomy" id="7175"/>
    <lineage>
        <taxon>Eukaryota</taxon>
        <taxon>Metazoa</taxon>
        <taxon>Ecdysozoa</taxon>
        <taxon>Arthropoda</taxon>
        <taxon>Hexapoda</taxon>
        <taxon>Insecta</taxon>
        <taxon>Pterygota</taxon>
        <taxon>Neoptera</taxon>
        <taxon>Endopterygota</taxon>
        <taxon>Diptera</taxon>
        <taxon>Nematocera</taxon>
        <taxon>Culicoidea</taxon>
        <taxon>Culicidae</taxon>
        <taxon>Culicinae</taxon>
        <taxon>Culicini</taxon>
        <taxon>Culex</taxon>
        <taxon>Culex</taxon>
    </lineage>
</organism>
<sequence>MINGVSILSFQTPRLLCRRRFNGCRLRRDNLGFCGSLDLGLRHVVLHGSGGDVVRLGCFFLRLGATDVVRLLLLHDGFRFCGLGRCFLRSRFRGFLFCGFGCGRFFSGHFGSRLFRRRRRRFFRFVFGLFFCGFGGGFLGSRFFRLVDVHLFRGRFLRLLDFRFGFFLGGAVHKPIHSVALFLVLLLVVMHFVVLVVGLRFLVLFGLLCSLFGVRSVVLLLLFNYLILAGPATLLRSFGLHFRGLFVLVVLVVPLPSATPRRSGRRTALLGRRCGRCRWRRNATCAGTGAPATALLRRVDAHVLQQLFAFLLECILALRRRTLGRRFGFDFRRSVFFDFFQLLSDRWCRFHLRRYDGSFRGYRGVIRVRHGPRDCSSE</sequence>
<protein>
    <submittedName>
        <fullName evidence="2">(northern house mosquito) hypothetical protein</fullName>
    </submittedName>
</protein>
<accession>A0A8D8C3L3</accession>
<dbReference type="EMBL" id="HBUE01105420">
    <property type="protein sequence ID" value="CAG6486908.1"/>
    <property type="molecule type" value="Transcribed_RNA"/>
</dbReference>
<reference evidence="2" key="1">
    <citation type="submission" date="2021-05" db="EMBL/GenBank/DDBJ databases">
        <authorList>
            <person name="Alioto T."/>
            <person name="Alioto T."/>
            <person name="Gomez Garrido J."/>
        </authorList>
    </citation>
    <scope>NUCLEOTIDE SEQUENCE</scope>
</reference>
<keyword evidence="1" id="KW-0812">Transmembrane</keyword>
<keyword evidence="1" id="KW-1133">Transmembrane helix</keyword>
<evidence type="ECO:0000313" key="2">
    <source>
        <dbReference type="EMBL" id="CAG6486908.1"/>
    </source>
</evidence>
<feature type="transmembrane region" description="Helical" evidence="1">
    <location>
        <begin position="240"/>
        <end position="259"/>
    </location>
</feature>
<name>A0A8D8C3L3_CULPI</name>
<feature type="transmembrane region" description="Helical" evidence="1">
    <location>
        <begin position="122"/>
        <end position="144"/>
    </location>
</feature>